<feature type="compositionally biased region" description="Low complexity" evidence="1">
    <location>
        <begin position="272"/>
        <end position="283"/>
    </location>
</feature>
<comment type="caution">
    <text evidence="2">The sequence shown here is derived from an EMBL/GenBank/DDBJ whole genome shotgun (WGS) entry which is preliminary data.</text>
</comment>
<dbReference type="Proteomes" id="UP000034164">
    <property type="component" value="Unassembled WGS sequence"/>
</dbReference>
<feature type="compositionally biased region" description="Polar residues" evidence="1">
    <location>
        <begin position="315"/>
        <end position="324"/>
    </location>
</feature>
<feature type="compositionally biased region" description="Low complexity" evidence="1">
    <location>
        <begin position="236"/>
        <end position="257"/>
    </location>
</feature>
<feature type="region of interest" description="Disordered" evidence="1">
    <location>
        <begin position="112"/>
        <end position="142"/>
    </location>
</feature>
<dbReference type="VEuPathDB" id="FungiDB:EMCG_02406"/>
<feature type="compositionally biased region" description="Polar residues" evidence="1">
    <location>
        <begin position="331"/>
        <end position="346"/>
    </location>
</feature>
<name>A0A0G2J917_9EURO</name>
<gene>
    <name evidence="2" type="ORF">EMCG_02406</name>
</gene>
<reference evidence="3" key="1">
    <citation type="journal article" date="2015" name="PLoS Genet.">
        <title>The dynamic genome and transcriptome of the human fungal pathogen Blastomyces and close relative Emmonsia.</title>
        <authorList>
            <person name="Munoz J.F."/>
            <person name="Gauthier G.M."/>
            <person name="Desjardins C.A."/>
            <person name="Gallo J.E."/>
            <person name="Holder J."/>
            <person name="Sullivan T.D."/>
            <person name="Marty A.J."/>
            <person name="Carmen J.C."/>
            <person name="Chen Z."/>
            <person name="Ding L."/>
            <person name="Gujja S."/>
            <person name="Magrini V."/>
            <person name="Misas E."/>
            <person name="Mitreva M."/>
            <person name="Priest M."/>
            <person name="Saif S."/>
            <person name="Whiston E.A."/>
            <person name="Young S."/>
            <person name="Zeng Q."/>
            <person name="Goldman W.E."/>
            <person name="Mardis E.R."/>
            <person name="Taylor J.W."/>
            <person name="McEwen J.G."/>
            <person name="Clay O.K."/>
            <person name="Klein B.S."/>
            <person name="Cuomo C.A."/>
        </authorList>
    </citation>
    <scope>NUCLEOTIDE SEQUENCE [LARGE SCALE GENOMIC DNA]</scope>
    <source>
        <strain evidence="3">UAMH 3008</strain>
    </source>
</reference>
<feature type="compositionally biased region" description="Low complexity" evidence="1">
    <location>
        <begin position="363"/>
        <end position="373"/>
    </location>
</feature>
<protein>
    <submittedName>
        <fullName evidence="2">Uncharacterized protein</fullName>
    </submittedName>
</protein>
<proteinExistence type="predicted"/>
<feature type="compositionally biased region" description="Low complexity" evidence="1">
    <location>
        <begin position="192"/>
        <end position="211"/>
    </location>
</feature>
<sequence>MNSPITISNPPYTYTNNTLFISSSGNNQHRRATLPELNDLFNSTSSSNTVKDPPAHWYEAQLRFYGLDVSKTKSVAKMRLFDAVRSGGLVVPDHIKEIEGKMEKEWKTEVRKQSQAKKKEAGIGSVNNAGGKGKGKGKRKADDIDVTVSGDGGGYFNVNVSVNVGAGKGKKGKEKEKDIKAPAAKKVKTAKTDTGAKTAAAAATQKNTAAKVKTEAQTTTKITAPKAKPDAKTTAKKNTATTTTNTTSSSASTSRRGGTTRRGRGGLANVTSSGGRAASAAGSSPPPPPRRPIPRQTARRSRPFPYPGRTIGPGPSTTSNNSSYPDPPLPYSTSQDNYYYNPDGNTNYSDDNNSYSNDDDNNDNNYSYYSRTPSPSPGPGGPLGLLNGRYSLESPALRDWAMYDDHPFTLILTLHQNALWGAYDFGMFTGILHIPQRPWEASADKQYEFSWRGKENSQGVISYDDARQKGWIRFLGNGRIDGVIEVYGKARFSGVRVSGEQTRSERDAASMRAEWEGYSQEAYEHARVARWR</sequence>
<organism evidence="2 3">
    <name type="scientific">[Emmonsia] crescens</name>
    <dbReference type="NCBI Taxonomy" id="73230"/>
    <lineage>
        <taxon>Eukaryota</taxon>
        <taxon>Fungi</taxon>
        <taxon>Dikarya</taxon>
        <taxon>Ascomycota</taxon>
        <taxon>Pezizomycotina</taxon>
        <taxon>Eurotiomycetes</taxon>
        <taxon>Eurotiomycetidae</taxon>
        <taxon>Onygenales</taxon>
        <taxon>Ajellomycetaceae</taxon>
        <taxon>Emergomyces</taxon>
    </lineage>
</organism>
<dbReference type="OrthoDB" id="4121058at2759"/>
<evidence type="ECO:0000313" key="2">
    <source>
        <dbReference type="EMBL" id="KKZ63201.1"/>
    </source>
</evidence>
<dbReference type="AlphaFoldDB" id="A0A0G2J917"/>
<feature type="compositionally biased region" description="Low complexity" evidence="1">
    <location>
        <begin position="347"/>
        <end position="356"/>
    </location>
</feature>
<feature type="compositionally biased region" description="Basic and acidic residues" evidence="1">
    <location>
        <begin position="112"/>
        <end position="121"/>
    </location>
</feature>
<evidence type="ECO:0000256" key="1">
    <source>
        <dbReference type="SAM" id="MobiDB-lite"/>
    </source>
</evidence>
<feature type="region of interest" description="Disordered" evidence="1">
    <location>
        <begin position="165"/>
        <end position="386"/>
    </location>
</feature>
<evidence type="ECO:0000313" key="3">
    <source>
        <dbReference type="Proteomes" id="UP000034164"/>
    </source>
</evidence>
<dbReference type="EMBL" id="LCZI01000996">
    <property type="protein sequence ID" value="KKZ63201.1"/>
    <property type="molecule type" value="Genomic_DNA"/>
</dbReference>
<accession>A0A0G2J917</accession>